<reference evidence="5" key="2">
    <citation type="journal article" date="2024" name="Antonie Van Leeuwenhoek">
        <title>Roseihalotalea indica gen. nov., sp. nov., a halophilic Bacteroidetes from mesopelagic Southwest Indian Ocean with higher carbohydrate metabolic potential.</title>
        <authorList>
            <person name="Chen B."/>
            <person name="Zhang M."/>
            <person name="Lin D."/>
            <person name="Ye J."/>
            <person name="Tang K."/>
        </authorList>
    </citation>
    <scope>NUCLEOTIDE SEQUENCE</scope>
    <source>
        <strain evidence="5">TK19036</strain>
    </source>
</reference>
<dbReference type="Pfam" id="PF13365">
    <property type="entry name" value="Trypsin_2"/>
    <property type="match status" value="1"/>
</dbReference>
<dbReference type="Pfam" id="PF07719">
    <property type="entry name" value="TPR_2"/>
    <property type="match status" value="1"/>
</dbReference>
<dbReference type="EMBL" id="CP120682">
    <property type="protein sequence ID" value="WKN36560.1"/>
    <property type="molecule type" value="Genomic_DNA"/>
</dbReference>
<feature type="chain" id="PRO_5041401701" evidence="4">
    <location>
        <begin position="18"/>
        <end position="381"/>
    </location>
</feature>
<keyword evidence="4" id="KW-0732">Signal</keyword>
<proteinExistence type="predicted"/>
<dbReference type="InterPro" id="IPR043504">
    <property type="entry name" value="Peptidase_S1_PA_chymotrypsin"/>
</dbReference>
<organism evidence="5">
    <name type="scientific">Roseihalotalea indica</name>
    <dbReference type="NCBI Taxonomy" id="2867963"/>
    <lineage>
        <taxon>Bacteria</taxon>
        <taxon>Pseudomonadati</taxon>
        <taxon>Bacteroidota</taxon>
        <taxon>Cytophagia</taxon>
        <taxon>Cytophagales</taxon>
        <taxon>Catalimonadaceae</taxon>
        <taxon>Roseihalotalea</taxon>
    </lineage>
</organism>
<dbReference type="SUPFAM" id="SSF50494">
    <property type="entry name" value="Trypsin-like serine proteases"/>
    <property type="match status" value="1"/>
</dbReference>
<dbReference type="SUPFAM" id="SSF48452">
    <property type="entry name" value="TPR-like"/>
    <property type="match status" value="1"/>
</dbReference>
<dbReference type="InterPro" id="IPR009003">
    <property type="entry name" value="Peptidase_S1_PA"/>
</dbReference>
<dbReference type="Gene3D" id="1.25.40.10">
    <property type="entry name" value="Tetratricopeptide repeat domain"/>
    <property type="match status" value="1"/>
</dbReference>
<dbReference type="PROSITE" id="PS50005">
    <property type="entry name" value="TPR"/>
    <property type="match status" value="1"/>
</dbReference>
<dbReference type="InterPro" id="IPR013105">
    <property type="entry name" value="TPR_2"/>
</dbReference>
<keyword evidence="1" id="KW-0677">Repeat</keyword>
<feature type="signal peptide" evidence="4">
    <location>
        <begin position="1"/>
        <end position="17"/>
    </location>
</feature>
<dbReference type="Gene3D" id="2.40.10.10">
    <property type="entry name" value="Trypsin-like serine proteases"/>
    <property type="match status" value="1"/>
</dbReference>
<dbReference type="AlphaFoldDB" id="A0AA49GKI2"/>
<feature type="repeat" description="TPR" evidence="3">
    <location>
        <begin position="333"/>
        <end position="366"/>
    </location>
</feature>
<evidence type="ECO:0000256" key="1">
    <source>
        <dbReference type="ARBA" id="ARBA00022737"/>
    </source>
</evidence>
<gene>
    <name evidence="5" type="ORF">K4G66_29805</name>
</gene>
<dbReference type="InterPro" id="IPR011990">
    <property type="entry name" value="TPR-like_helical_dom_sf"/>
</dbReference>
<sequence length="381" mass="42946">MKNVFLLILFMPVNLLAQPKEPWVNQPSKDWPTIALVNEVLYKNGDSYDDPSLKEIGYAGTGFLIDTGTDTLAATAKHVLWTAQNHKQSGVSVNEELKQWVMHPRGDSEEQVIIKKLINEDKGEVLMGPESSILERDWLIFSIEQTSSQIYPLKPRYTSLLPGEKVYRLSNPYSAAETVIYESEIIRTEGNDILLKTDTTKLKPGSSGSPVIDTDGYLVGIFSSAFGDAQSGQNVEIAVSTRYLRDVLENKSQLNKPKKSVYDTLFKIVKQDGVELALAFFDELSANKDNYFTYNLRMAEPELSRLGNHLIEIGRLSDAVQVFEFNARRQSSWFAWNNLGRSYRLLGNQAKAREAYEKSLYLHKNEEASAALKELSSSENE</sequence>
<name>A0AA49GKI2_9BACT</name>
<accession>A0AA49GKI2</accession>
<dbReference type="SMART" id="SM00028">
    <property type="entry name" value="TPR"/>
    <property type="match status" value="1"/>
</dbReference>
<evidence type="ECO:0000256" key="2">
    <source>
        <dbReference type="ARBA" id="ARBA00022803"/>
    </source>
</evidence>
<dbReference type="InterPro" id="IPR019734">
    <property type="entry name" value="TPR_rpt"/>
</dbReference>
<keyword evidence="2 3" id="KW-0802">TPR repeat</keyword>
<evidence type="ECO:0000256" key="3">
    <source>
        <dbReference type="PROSITE-ProRule" id="PRU00339"/>
    </source>
</evidence>
<reference evidence="5" key="1">
    <citation type="journal article" date="2023" name="Comput. Struct. Biotechnol. J.">
        <title>Discovery of a novel marine Bacteroidetes with a rich repertoire of carbohydrate-active enzymes.</title>
        <authorList>
            <person name="Chen B."/>
            <person name="Liu G."/>
            <person name="Chen Q."/>
            <person name="Wang H."/>
            <person name="Liu L."/>
            <person name="Tang K."/>
        </authorList>
    </citation>
    <scope>NUCLEOTIDE SEQUENCE</scope>
    <source>
        <strain evidence="5">TK19036</strain>
    </source>
</reference>
<evidence type="ECO:0000256" key="4">
    <source>
        <dbReference type="SAM" id="SignalP"/>
    </source>
</evidence>
<evidence type="ECO:0000313" key="5">
    <source>
        <dbReference type="EMBL" id="WKN36560.1"/>
    </source>
</evidence>
<protein>
    <submittedName>
        <fullName evidence="5">Trypsin-like peptidase domain-containing protein</fullName>
    </submittedName>
</protein>